<dbReference type="Pfam" id="PF00024">
    <property type="entry name" value="PAN_1"/>
    <property type="match status" value="1"/>
</dbReference>
<keyword evidence="2" id="KW-0732">Signal</keyword>
<dbReference type="HOGENOM" id="CLU_223939_0_0_1"/>
<evidence type="ECO:0000256" key="2">
    <source>
        <dbReference type="SAM" id="SignalP"/>
    </source>
</evidence>
<evidence type="ECO:0000256" key="1">
    <source>
        <dbReference type="SAM" id="MobiDB-lite"/>
    </source>
</evidence>
<feature type="compositionally biased region" description="Basic and acidic residues" evidence="1">
    <location>
        <begin position="3054"/>
        <end position="3074"/>
    </location>
</feature>
<dbReference type="InterPro" id="IPR036116">
    <property type="entry name" value="FN3_sf"/>
</dbReference>
<dbReference type="SUPFAM" id="SSF48431">
    <property type="entry name" value="Lipovitellin-phosvitin complex, superhelical domain"/>
    <property type="match status" value="1"/>
</dbReference>
<dbReference type="InterPro" id="IPR011030">
    <property type="entry name" value="Lipovitellin_superhlx_dom"/>
</dbReference>
<dbReference type="InterPro" id="IPR003961">
    <property type="entry name" value="FN3_dom"/>
</dbReference>
<dbReference type="PANTHER" id="PTHR16897:SF2">
    <property type="entry name" value="OS03G0226600 PROTEIN"/>
    <property type="match status" value="1"/>
</dbReference>
<feature type="region of interest" description="Disordered" evidence="1">
    <location>
        <begin position="3054"/>
        <end position="3076"/>
    </location>
</feature>
<protein>
    <submittedName>
        <fullName evidence="3">Uncharacterized protein</fullName>
    </submittedName>
</protein>
<dbReference type="InParanoid" id="K1QYH7"/>
<dbReference type="SMART" id="SM00567">
    <property type="entry name" value="EZ_HEAT"/>
    <property type="match status" value="2"/>
</dbReference>
<organism evidence="3">
    <name type="scientific">Magallana gigas</name>
    <name type="common">Pacific oyster</name>
    <name type="synonym">Crassostrea gigas</name>
    <dbReference type="NCBI Taxonomy" id="29159"/>
    <lineage>
        <taxon>Eukaryota</taxon>
        <taxon>Metazoa</taxon>
        <taxon>Spiralia</taxon>
        <taxon>Lophotrochozoa</taxon>
        <taxon>Mollusca</taxon>
        <taxon>Bivalvia</taxon>
        <taxon>Autobranchia</taxon>
        <taxon>Pteriomorphia</taxon>
        <taxon>Ostreida</taxon>
        <taxon>Ostreoidea</taxon>
        <taxon>Ostreidae</taxon>
        <taxon>Magallana</taxon>
    </lineage>
</organism>
<dbReference type="Gene3D" id="2.60.40.10">
    <property type="entry name" value="Immunoglobulins"/>
    <property type="match status" value="1"/>
</dbReference>
<reference evidence="3" key="1">
    <citation type="journal article" date="2012" name="Nature">
        <title>The oyster genome reveals stress adaptation and complexity of shell formation.</title>
        <authorList>
            <person name="Zhang G."/>
            <person name="Fang X."/>
            <person name="Guo X."/>
            <person name="Li L."/>
            <person name="Luo R."/>
            <person name="Xu F."/>
            <person name="Yang P."/>
            <person name="Zhang L."/>
            <person name="Wang X."/>
            <person name="Qi H."/>
            <person name="Xiong Z."/>
            <person name="Que H."/>
            <person name="Xie Y."/>
            <person name="Holland P.W."/>
            <person name="Paps J."/>
            <person name="Zhu Y."/>
            <person name="Wu F."/>
            <person name="Chen Y."/>
            <person name="Wang J."/>
            <person name="Peng C."/>
            <person name="Meng J."/>
            <person name="Yang L."/>
            <person name="Liu J."/>
            <person name="Wen B."/>
            <person name="Zhang N."/>
            <person name="Huang Z."/>
            <person name="Zhu Q."/>
            <person name="Feng Y."/>
            <person name="Mount A."/>
            <person name="Hedgecock D."/>
            <person name="Xu Z."/>
            <person name="Liu Y."/>
            <person name="Domazet-Loso T."/>
            <person name="Du Y."/>
            <person name="Sun X."/>
            <person name="Zhang S."/>
            <person name="Liu B."/>
            <person name="Cheng P."/>
            <person name="Jiang X."/>
            <person name="Li J."/>
            <person name="Fan D."/>
            <person name="Wang W."/>
            <person name="Fu W."/>
            <person name="Wang T."/>
            <person name="Wang B."/>
            <person name="Zhang J."/>
            <person name="Peng Z."/>
            <person name="Li Y."/>
            <person name="Li N."/>
            <person name="Wang J."/>
            <person name="Chen M."/>
            <person name="He Y."/>
            <person name="Tan F."/>
            <person name="Song X."/>
            <person name="Zheng Q."/>
            <person name="Huang R."/>
            <person name="Yang H."/>
            <person name="Du X."/>
            <person name="Chen L."/>
            <person name="Yang M."/>
            <person name="Gaffney P.M."/>
            <person name="Wang S."/>
            <person name="Luo L."/>
            <person name="She Z."/>
            <person name="Ming Y."/>
            <person name="Huang W."/>
            <person name="Zhang S."/>
            <person name="Huang B."/>
            <person name="Zhang Y."/>
            <person name="Qu T."/>
            <person name="Ni P."/>
            <person name="Miao G."/>
            <person name="Wang J."/>
            <person name="Wang Q."/>
            <person name="Steinberg C.E."/>
            <person name="Wang H."/>
            <person name="Li N."/>
            <person name="Qian L."/>
            <person name="Zhang G."/>
            <person name="Li Y."/>
            <person name="Yang H."/>
            <person name="Liu X."/>
            <person name="Wang J."/>
            <person name="Yin Y."/>
            <person name="Wang J."/>
        </authorList>
    </citation>
    <scope>NUCLEOTIDE SEQUENCE [LARGE SCALE GENOMIC DNA]</scope>
    <source>
        <strain evidence="3">05x7-T-G4-1.051#20</strain>
    </source>
</reference>
<evidence type="ECO:0000313" key="3">
    <source>
        <dbReference type="EMBL" id="EKC33940.1"/>
    </source>
</evidence>
<name>K1QYH7_MAGGI</name>
<gene>
    <name evidence="3" type="ORF">CGI_10017873</name>
</gene>
<dbReference type="Pfam" id="PF13646">
    <property type="entry name" value="HEAT_2"/>
    <property type="match status" value="1"/>
</dbReference>
<dbReference type="PROSITE" id="PS50948">
    <property type="entry name" value="PAN"/>
    <property type="match status" value="1"/>
</dbReference>
<dbReference type="EMBL" id="JH817490">
    <property type="protein sequence ID" value="EKC33940.1"/>
    <property type="molecule type" value="Genomic_DNA"/>
</dbReference>
<dbReference type="InterPro" id="IPR004155">
    <property type="entry name" value="PBS_lyase_HEAT"/>
</dbReference>
<dbReference type="CDD" id="cd00063">
    <property type="entry name" value="FN3"/>
    <property type="match status" value="1"/>
</dbReference>
<dbReference type="InterPro" id="IPR013783">
    <property type="entry name" value="Ig-like_fold"/>
</dbReference>
<feature type="chain" id="PRO_5043724739" evidence="2">
    <location>
        <begin position="21"/>
        <end position="4159"/>
    </location>
</feature>
<feature type="signal peptide" evidence="2">
    <location>
        <begin position="1"/>
        <end position="20"/>
    </location>
</feature>
<proteinExistence type="predicted"/>
<accession>K1QYH7</accession>
<dbReference type="SUPFAM" id="SSF49265">
    <property type="entry name" value="Fibronectin type III"/>
    <property type="match status" value="2"/>
</dbReference>
<dbReference type="PANTHER" id="PTHR16897">
    <property type="entry name" value="OS10G0105400 PROTEIN"/>
    <property type="match status" value="1"/>
</dbReference>
<dbReference type="InterPro" id="IPR003609">
    <property type="entry name" value="Pan_app"/>
</dbReference>
<dbReference type="Gene3D" id="1.25.10.20">
    <property type="entry name" value="Vitellinogen, superhelical"/>
    <property type="match status" value="2"/>
</dbReference>
<sequence length="4159" mass="467797">MAAGSFYVYLLWVTLQVTHQYYFEPGYTHHYTYSSTTDTLGMHNVTTVIRFQIRDVNRTEDTSLYELKVDSLTQHSQKGHCNFLFELGETGLVHFVHYHPEDKEEVVTIKKAVVGTMSAHFQASDSDKWTYTSSEIDHGDFPTIQTIGETRVVFQQKTKHAKPESGEIVKLVKDILTVVMRPEERLALKDLQKNIESLIKCVHRYDDKTAVERTKCVNMLQGNVTRLLDSDLKLLADQFLKNLCVDNSVHCTNGRHLIIDVIARVRSDVSQQIIIKHVLNNSDATEEELRHALIHSMNYEIPTPELIAAVDFLCFSENLKQAEFQKLYKPRNRRSAEDPHTKENKHLQKKRMLVHALGNAGHPKSLQHIASYMEATKATPSLRRAAVYALRHFTCNKSADALLEAAVNDPENIVKQAAYEVYSSHPAGQTFSKEQENIILSTRYSYPVVARVRRGTFADILKALSFELVLPKVDWKKVIGSSKIGASFGIFMENYIKLKLAPFNGVFDLKVLDEAWAVGNLGLIQRSIDIFRVKVCYQLNFHYDLNILKDFSIDSIQHLATAFDKLYHKIVDPIKEAVDLISDLIDMGRNHILEKMIIELVTLFRELPSLIKEMAENMYQSLLKINSFDGYPLVDRVKKLINRIKVFIDDVKSDILGFYHSVADAITVSLPFVGKEIKDGFELIGDSWKFWENPIASFHGMENAMLKFKLAVVTFVEAKQRVMDSLNVFKGGLPYWFHPVEEVKGMVNDVMDIMGMIKDEITHYGKNSYIPSGADITDGLTMSENKNTIHKIVDGAIMPEVNRTLERVRKIAKPFWDKASEIIDLFKRIKSSYDFIREAINKGKFFIQKIFGAKFHRKFPKISAPCESSTCGCGTYQNKDNGRMGLDLQIDPDAKSKFDVFNPMTGLVSWYNDHEVLIIPHRLDVNMYEIIVSNLHEVNPKIPRNKKKKFFLGGHNIGRVVDKISTNECELNYVTVYMRKRMENSTGLNEDQYDYIDPSKYIRKKKPKSFWKPICKEAFYHYIEHVADDLDLADEPEDDETATNREVDSKKVKGPKFLHRHHVGKRSVALHGDHSLITRSVNCDESNEKSFKCKLNTFTQKLGEMKENLLQKTKGAIMPGFNVFDIPISEIQALPINSTVMMKLQSSIHSLSVAMKNAPIEYPDSLPIHRIRHKLRESGADYHDVVNADRLSLIDKLLTKPLEECPYFLDGVALEYGHLCDSHKDCLGLTCGAVFKEGYQRHLIKLTVRWNPCTEEFEVSIDGMKKLTYVKINDISDPYIERIQALNLQEFIEESSEFGLDIKTQLVLVNQLREEIIAAIMAKQEGTLDAIGDAFPGMMDLRMSKFIPLGHIDITLFEITFRFMVGPIPLRLSFGAGANIGADLEISLALMSLQANGTVIPRIGAQVWGQLDVDIGFAYGGIRLEGHLVQTSFPITISLTFSKFPIATVKRSGNGGCEVTQIKNRDSTDPAFLLEVSADDEVSDVTLTYAIGTHRGGSNVVDWTGMKGSSLTAPVSLPNGIPLYWTVKARNSNGGTATVECSLHTYDNTIPDGRIEASYAFTSHPNIISGTVIVFDDSNLIETNAHGVGFSQGEFGNEVVNWDILQLQSTHKREKSNDQHLKYFTIPREGKLTSLFMKRLTVNSADQCAERCINYGDKCISFDYEFHTETCDLQSVIEGPNAELRISGTYKNYERLGVGYNAFVSYNISLNHGMRYFVNAEITNKLGYKAFITSKGTIVDFTPPEPTNVGNATEDYTVADGCNAAITQRCVDVSQRPNHRYIFANFDKFLDKESGIFGYTWAVGKEVCGTDIVPYSNPHAHLSSQKFWTYTGYARNIHLSDGQYYVTVQAINNVVHGGSLVTTVCKSIPLTVDTTPPLFKGLTDIIFDEDFNLMAIYFGAEDQLSKIARIDFGLGKTKHDVEVRGYSRFDYMQTDNPYIVIKDLNITDGEPAWIRLRAVNNVDLFTSGHSDDPILIDRTAPVAGVVLDGSTIDVDEGFQAKTEEICACWKNFYDPESGISQYTWGVGTEKGNDDVVSFMVLSRDVKEKCSKAILKHNATYFSTVIAKNSALNPKTIKATSNGVVIDTTPPSVGKVRDGEEYSVDIEFSSETAEFAASWKGFQDEESNIVYYTVDVFINGEESRSFNAGLQTTFKDFSMTFRQGDHVKTRVNAKNGAGLVTSSTSSGFIIDLSPPVVQYVYSSKGRRKYQTDDSILSLTWLFIDPESGIKSYRYRIYDSFQGMKTPISKEFTTNKTSLDFPLNMSKGHSYSVKVIAINNANMPISQESEGVLIDTSPPKIREGKVEIITSLDLKSPPKEQKCQIPQTYIEARTFDWIDRESGILRYEVAVGNDGKTTNIKDFTRVENPDMIFINNIFMPEGSKVYMTVRAFNKAGLYHQHRSASIVISSRPSLQVIDGPSDTDIDFQSSLGVLQGRWIYSDPCPITQAEWAVELLDGSVFKPFSIIPKGLSHFYSDMVALQNGITYINVVKVRDALNRTRISISNGIAVKIQPPVPGSVRDGLAEDINYQESTLTLSANWDVFGKSKKSNDPTQHILYYEVAIGNDRRFPKTRSNIHYFENVGLNTSYTFTGLNLTAKVVQYFITVRAMSLAGSTQESYSNGIRVGYRNEIISGQIEHSKVQSSTSEVAVSWTGFQADMGIDYFQIGLSSHSLHLPNGTLNCIEFDAAVPDLDEVPLFKVKRDTFYQFKDLHLKHSHMYYVVVVATDVTGRCIGNQGEPILIDTTPPKPGNIYVEGKEGDNVLYSVVSDHLELAWDPFQDDESKVKQYQISIFTTSVCSDNDVANIENSALYTLVREDKVEKDNKIVFYDLQLTPESLYVGHIKAWNEAGLEAIAISKHIRFDFTSPMPGVVKRGQNWFKELSFQPFTDHLNGLLAISNPGDKSQFKCESQNTLIPSGSNSYNPPILDHQFSSKCVDVDRDKISLMIRHDDNLRSVIKGGILVEGSKLRPGNYTVGIKTVLGKNMVSTIFFGSDKSAVLSDFVYIPDKRVNESFQEWDSEKDSFEKNLTQITNETTFSTVMTTKVQENVSITKADDNSHAEQLTKNENTTRDPKKNSFKLGTEGEFSYGIHIPGYQFDYNWVVFFWIKDIYRSEVKQVYLDYNPTMTDTDFSFTVKKTETPTQEVWSLMLFINGELKGEYSGLKLSTNGIMGIYNWNKDNYFPPITNPELPIAYKSVAVVTFLKLPLSYEKPCMHGLPFIDYESGIKEIYLGLSDSKQKNKTATISPFQKYRSFCKPCQSDCNIDCNPLCAQVQQDFEIVPFTISNLTLRHASIDKSDITSNGSSFDAPTYFINVKVVNYAGLETIGTSDAVMVDITPPHLDFVRCLDPSDSMDAPSLYQGTNTSMAAYWDASEDVGDIIGYNISIGTKPGLEDIYISTNVGLATKIKIDKLDGKLHHDHTYYISVKAINSANLTTSRSCNITVETEAPDISGLNVNLLLASPKGHEVYTTENSKELGITWSGGKSDVEFYEWQVGSVPHGDDIFPRVKIGLEKSKKAVIKKGELLIDDTSLNASIGEYAQRNWTEEVIQEAKANKLFNMEPGDVISGHLTQEDYNQEYGSAASGSYVRYIVNPNQRLSDTSRFLRNRILSNVGSSFYITPTEKSVEIATKIRFNSSNFDVNMNIPVLTYWNKEKDPEHGFANITTDGWFTYQGYQDFSGIDGVKICVSEINISRPFIPTKTCKHFDIIVNSTNDDPSIDFYPDTTFPYRNTSDGGEYIIVFESNITRENEYGIFAADDIDIGNNISIGLIDFTNDTLSLWELKKSKRNKIQYNHLGTHNEMILCHHVDKEFSGLAHAEIRAHDDQLDDRNLYGYSRGITVKVYVLMNPCQNGVCGTLGSGVKPTLMNANPIHVLSTPKQRFRRNNKISVTDLPSTSNDGGCRKSFPFENEEHRLSAMQSLAEHNAYLNETNTASSLAKNSFKDWTMPGKKVFKGNDIFRRSGATSSEIPDPPNRVVTPSAINGILSLNLKSFPGFNMERIMFLSVFISGLSLVRLGKAAEHQTQNLTECSVADLQTYQYIHCFDSNYAPIDIVMLDKTLVPEKTKCFVSCNHKRILSKWLSCENGTWMGSLMNCKELENTKQRHRRVKRWWLGGGGGGDHTPPEITCPSSKTVFANYQGAYVYYNLPVALDGNKPDGVT</sequence>
<dbReference type="SMART" id="SM00060">
    <property type="entry name" value="FN3"/>
    <property type="match status" value="3"/>
</dbReference>